<feature type="binding site" evidence="9">
    <location>
        <position position="8"/>
    </location>
    <ligand>
        <name>Zn(2+)</name>
        <dbReference type="ChEBI" id="CHEBI:29105"/>
        <label>1</label>
    </ligand>
</feature>
<evidence type="ECO:0000256" key="4">
    <source>
        <dbReference type="ARBA" id="ARBA00012860"/>
    </source>
</evidence>
<keyword evidence="5 9" id="KW-0479">Metal-binding</keyword>
<feature type="modified residue" description="N6-carboxylysine" evidence="9">
    <location>
        <position position="94"/>
    </location>
</feature>
<feature type="binding site" description="via carbamate group" evidence="9">
    <location>
        <position position="94"/>
    </location>
    <ligand>
        <name>Zn(2+)</name>
        <dbReference type="ChEBI" id="CHEBI:29105"/>
        <label>2</label>
    </ligand>
</feature>
<feature type="binding site" description="via carbamate group" evidence="9">
    <location>
        <position position="94"/>
    </location>
    <ligand>
        <name>Zn(2+)</name>
        <dbReference type="ChEBI" id="CHEBI:29105"/>
        <label>1</label>
    </ligand>
</feature>
<protein>
    <recommendedName>
        <fullName evidence="4 9">Dihydroorotase</fullName>
        <shortName evidence="9">DHOase</shortName>
        <ecNumber evidence="4 9">3.5.2.3</ecNumber>
    </recommendedName>
</protein>
<dbReference type="InterPro" id="IPR004721">
    <property type="entry name" value="DHOdimr"/>
</dbReference>
<sequence length="338" mass="37059">MTRPDDWHVHLRDGDMLATVLPDTAQRFARAIVMPNLKPPVRTVAEASAYRERILAALPAEMRFEPLMTLYLTDKTSPEDIRQAKSSGFIHAVKYYPAGATTNSDSGVTDIHRVAAVLETMQEVGLPLLVHGEVTDTDIDIFDREAVFIERILVPLLERLPRLRVVLEHITTAQAAAFVTAAAANVAATITVHHLLYNRNAMFQGGIRPHAYCLPVLKRESHRLALVAAATSGNPKFFLGTDSAPHLRHDKESSCGCAGIYSAHAALELYAEVFEQAGALDKLEAFASFHGPDFYGLPRNQEQVTLVKQPWTVPAALKAGDHALIPLRAGETVGWHLA</sequence>
<comment type="similarity">
    <text evidence="3 9 10">Belongs to the metallo-dependent hydrolases superfamily. DHOase family. Class II DHOase subfamily.</text>
</comment>
<feature type="domain" description="Amidohydrolase-related" evidence="11">
    <location>
        <begin position="6"/>
        <end position="303"/>
    </location>
</feature>
<dbReference type="PIRSF" id="PIRSF001237">
    <property type="entry name" value="DHOdimr"/>
    <property type="match status" value="1"/>
</dbReference>
<gene>
    <name evidence="9 12" type="primary">pyrC</name>
    <name evidence="12" type="ORF">L2Y54_05220</name>
</gene>
<name>A0ABY3T846_9GAMM</name>
<dbReference type="InterPro" id="IPR032466">
    <property type="entry name" value="Metal_Hydrolase"/>
</dbReference>
<feature type="binding site" evidence="9">
    <location>
        <position position="36"/>
    </location>
    <ligand>
        <name>substrate</name>
    </ligand>
</feature>
<evidence type="ECO:0000313" key="13">
    <source>
        <dbReference type="Proteomes" id="UP001054801"/>
    </source>
</evidence>
<evidence type="ECO:0000313" key="12">
    <source>
        <dbReference type="EMBL" id="UJS26595.1"/>
    </source>
</evidence>
<dbReference type="SUPFAM" id="SSF51556">
    <property type="entry name" value="Metallo-dependent hydrolases"/>
    <property type="match status" value="1"/>
</dbReference>
<dbReference type="GO" id="GO:0004151">
    <property type="term" value="F:dihydroorotase activity"/>
    <property type="evidence" value="ECO:0007669"/>
    <property type="project" value="UniProtKB-EC"/>
</dbReference>
<evidence type="ECO:0000256" key="2">
    <source>
        <dbReference type="ARBA" id="ARBA00004880"/>
    </source>
</evidence>
<feature type="binding site" evidence="9">
    <location>
        <position position="258"/>
    </location>
    <ligand>
        <name>substrate</name>
    </ligand>
</feature>
<dbReference type="NCBIfam" id="TIGR00856">
    <property type="entry name" value="pyrC_dimer"/>
    <property type="match status" value="1"/>
</dbReference>
<evidence type="ECO:0000259" key="11">
    <source>
        <dbReference type="Pfam" id="PF01979"/>
    </source>
</evidence>
<dbReference type="PANTHER" id="PTHR43137:SF1">
    <property type="entry name" value="DIHYDROOROTASE"/>
    <property type="match status" value="1"/>
</dbReference>
<reference evidence="12" key="1">
    <citation type="journal article" date="2022" name="Microorganisms">
        <title>Two New Species of Filamentous Sulfur Bacteria of the Genus Thiothrix, Thiothrix winogradskyi sp. nov. and 'Candidatus Thiothrix sulfatifontis' sp. nov.</title>
        <authorList>
            <person name="Ravin N.V."/>
            <person name="Rossetti S."/>
            <person name="Beletsky A.V."/>
            <person name="Kadnikov V.V."/>
            <person name="Rudenko T.S."/>
            <person name="Smolyakov D.D."/>
            <person name="Moskvitina M.I."/>
            <person name="Gureeva M.V."/>
            <person name="Mardanov A.V."/>
            <person name="Grabovich M.Y."/>
        </authorList>
    </citation>
    <scope>NUCLEOTIDE SEQUENCE</scope>
    <source>
        <strain evidence="12">CT3</strain>
    </source>
</reference>
<feature type="binding site" evidence="9">
    <location>
        <position position="214"/>
    </location>
    <ligand>
        <name>substrate</name>
    </ligand>
</feature>
<dbReference type="Proteomes" id="UP001054801">
    <property type="component" value="Chromosome"/>
</dbReference>
<dbReference type="InterPro" id="IPR006680">
    <property type="entry name" value="Amidohydro-rel"/>
</dbReference>
<evidence type="ECO:0000256" key="1">
    <source>
        <dbReference type="ARBA" id="ARBA00002368"/>
    </source>
</evidence>
<comment type="cofactor">
    <cofactor evidence="9 10">
        <name>Zn(2+)</name>
        <dbReference type="ChEBI" id="CHEBI:29105"/>
    </cofactor>
    <text evidence="9 10">Binds 2 Zn(2+) ions per subunit.</text>
</comment>
<evidence type="ECO:0000256" key="9">
    <source>
        <dbReference type="HAMAP-Rule" id="MF_00219"/>
    </source>
</evidence>
<comment type="function">
    <text evidence="1 9">Catalyzes the reversible cyclization of carbamoyl aspartate to dihydroorotate.</text>
</comment>
<dbReference type="EC" id="3.5.2.3" evidence="4 9"/>
<evidence type="ECO:0000256" key="8">
    <source>
        <dbReference type="ARBA" id="ARBA00022975"/>
    </source>
</evidence>
<dbReference type="Gene3D" id="3.20.20.140">
    <property type="entry name" value="Metal-dependent hydrolases"/>
    <property type="match status" value="1"/>
</dbReference>
<feature type="active site" evidence="9">
    <location>
        <position position="242"/>
    </location>
</feature>
<accession>A0ABY3T846</accession>
<keyword evidence="8 9" id="KW-0665">Pyrimidine biosynthesis</keyword>
<feature type="binding site" evidence="9">
    <location>
        <position position="10"/>
    </location>
    <ligand>
        <name>Zn(2+)</name>
        <dbReference type="ChEBI" id="CHEBI:29105"/>
        <label>1</label>
    </ligand>
</feature>
<dbReference type="CDD" id="cd01294">
    <property type="entry name" value="DHOase"/>
    <property type="match status" value="1"/>
</dbReference>
<proteinExistence type="inferred from homology"/>
<dbReference type="PROSITE" id="PS00482">
    <property type="entry name" value="DIHYDROOROTASE_1"/>
    <property type="match status" value="1"/>
</dbReference>
<dbReference type="Pfam" id="PF01979">
    <property type="entry name" value="Amidohydro_1"/>
    <property type="match status" value="1"/>
</dbReference>
<feature type="binding site" evidence="9">
    <location>
        <position position="131"/>
    </location>
    <ligand>
        <name>Zn(2+)</name>
        <dbReference type="ChEBI" id="CHEBI:29105"/>
        <label>2</label>
    </ligand>
</feature>
<evidence type="ECO:0000256" key="7">
    <source>
        <dbReference type="ARBA" id="ARBA00022833"/>
    </source>
</evidence>
<comment type="subunit">
    <text evidence="9">Homodimer.</text>
</comment>
<evidence type="ECO:0000256" key="6">
    <source>
        <dbReference type="ARBA" id="ARBA00022801"/>
    </source>
</evidence>
<dbReference type="EMBL" id="CP091244">
    <property type="protein sequence ID" value="UJS26595.1"/>
    <property type="molecule type" value="Genomic_DNA"/>
</dbReference>
<feature type="binding site" evidence="9">
    <location>
        <position position="131"/>
    </location>
    <ligand>
        <name>substrate</name>
    </ligand>
</feature>
<keyword evidence="13" id="KW-1185">Reference proteome</keyword>
<evidence type="ECO:0000256" key="5">
    <source>
        <dbReference type="ARBA" id="ARBA00022723"/>
    </source>
</evidence>
<organism evidence="12 13">
    <name type="scientific">Thiothrix winogradskyi</name>
    <dbReference type="NCBI Taxonomy" id="96472"/>
    <lineage>
        <taxon>Bacteria</taxon>
        <taxon>Pseudomonadati</taxon>
        <taxon>Pseudomonadota</taxon>
        <taxon>Gammaproteobacteria</taxon>
        <taxon>Thiotrichales</taxon>
        <taxon>Thiotrichaceae</taxon>
        <taxon>Thiothrix</taxon>
    </lineage>
</organism>
<feature type="binding site" evidence="9">
    <location>
        <position position="169"/>
    </location>
    <ligand>
        <name>Zn(2+)</name>
        <dbReference type="ChEBI" id="CHEBI:29105"/>
        <label>2</label>
    </ligand>
</feature>
<evidence type="ECO:0000256" key="3">
    <source>
        <dbReference type="ARBA" id="ARBA00005631"/>
    </source>
</evidence>
<dbReference type="PANTHER" id="PTHR43137">
    <property type="entry name" value="DIHYDROOROTASE"/>
    <property type="match status" value="1"/>
</dbReference>
<feature type="binding site" evidence="9">
    <location>
        <position position="242"/>
    </location>
    <ligand>
        <name>Zn(2+)</name>
        <dbReference type="ChEBI" id="CHEBI:29105"/>
        <label>1</label>
    </ligand>
</feature>
<comment type="catalytic activity">
    <reaction evidence="9 10">
        <text>(S)-dihydroorotate + H2O = N-carbamoyl-L-aspartate + H(+)</text>
        <dbReference type="Rhea" id="RHEA:24296"/>
        <dbReference type="ChEBI" id="CHEBI:15377"/>
        <dbReference type="ChEBI" id="CHEBI:15378"/>
        <dbReference type="ChEBI" id="CHEBI:30864"/>
        <dbReference type="ChEBI" id="CHEBI:32814"/>
        <dbReference type="EC" id="3.5.2.3"/>
    </reaction>
</comment>
<feature type="binding site" evidence="9">
    <location>
        <begin position="10"/>
        <end position="12"/>
    </location>
    <ligand>
        <name>substrate</name>
    </ligand>
</feature>
<keyword evidence="7 9" id="KW-0862">Zinc</keyword>
<evidence type="ECO:0000256" key="10">
    <source>
        <dbReference type="RuleBase" id="RU003440"/>
    </source>
</evidence>
<dbReference type="InterPro" id="IPR002195">
    <property type="entry name" value="Dihydroorotase_CS"/>
</dbReference>
<dbReference type="HAMAP" id="MF_00219">
    <property type="entry name" value="PyrC_classII"/>
    <property type="match status" value="1"/>
</dbReference>
<dbReference type="PROSITE" id="PS00483">
    <property type="entry name" value="DIHYDROOROTASE_2"/>
    <property type="match status" value="1"/>
</dbReference>
<keyword evidence="6 9" id="KW-0378">Hydrolase</keyword>
<feature type="binding site" evidence="9">
    <location>
        <position position="246"/>
    </location>
    <ligand>
        <name>substrate</name>
    </ligand>
</feature>
<comment type="pathway">
    <text evidence="2 9 10">Pyrimidine metabolism; UMP biosynthesis via de novo pathway; (S)-dihydroorotate from bicarbonate: step 3/3.</text>
</comment>